<evidence type="ECO:0000313" key="1">
    <source>
        <dbReference type="EMBL" id="GAG10458.1"/>
    </source>
</evidence>
<organism evidence="1">
    <name type="scientific">marine sediment metagenome</name>
    <dbReference type="NCBI Taxonomy" id="412755"/>
    <lineage>
        <taxon>unclassified sequences</taxon>
        <taxon>metagenomes</taxon>
        <taxon>ecological metagenomes</taxon>
    </lineage>
</organism>
<accession>X0VDD1</accession>
<gene>
    <name evidence="1" type="ORF">S01H1_39114</name>
</gene>
<proteinExistence type="predicted"/>
<reference evidence="1" key="1">
    <citation type="journal article" date="2014" name="Front. Microbiol.">
        <title>High frequency of phylogenetically diverse reductive dehalogenase-homologous genes in deep subseafloor sedimentary metagenomes.</title>
        <authorList>
            <person name="Kawai M."/>
            <person name="Futagami T."/>
            <person name="Toyoda A."/>
            <person name="Takaki Y."/>
            <person name="Nishi S."/>
            <person name="Hori S."/>
            <person name="Arai W."/>
            <person name="Tsubouchi T."/>
            <person name="Morono Y."/>
            <person name="Uchiyama I."/>
            <person name="Ito T."/>
            <person name="Fujiyama A."/>
            <person name="Inagaki F."/>
            <person name="Takami H."/>
        </authorList>
    </citation>
    <scope>NUCLEOTIDE SEQUENCE</scope>
    <source>
        <strain evidence="1">Expedition CK06-06</strain>
    </source>
</reference>
<dbReference type="AlphaFoldDB" id="X0VDD1"/>
<protein>
    <submittedName>
        <fullName evidence="1">Uncharacterized protein</fullName>
    </submittedName>
</protein>
<sequence>FMVEPEAKKKWAQISKDMSSGNLKEIEVMTTKYNEKLVGILEALKVDDSITDIFRRKVNVDLALSLSRDGFLRKNLRKYSYEAVQRTEIAEVPLRRGLFKRKKERG</sequence>
<comment type="caution">
    <text evidence="1">The sequence shown here is derived from an EMBL/GenBank/DDBJ whole genome shotgun (WGS) entry which is preliminary data.</text>
</comment>
<feature type="non-terminal residue" evidence="1">
    <location>
        <position position="1"/>
    </location>
</feature>
<name>X0VDD1_9ZZZZ</name>
<dbReference type="EMBL" id="BARS01024660">
    <property type="protein sequence ID" value="GAG10458.1"/>
    <property type="molecule type" value="Genomic_DNA"/>
</dbReference>